<evidence type="ECO:0000256" key="3">
    <source>
        <dbReference type="ARBA" id="ARBA00023004"/>
    </source>
</evidence>
<keyword evidence="2 4" id="KW-0479">Metal-binding</keyword>
<evidence type="ECO:0000313" key="7">
    <source>
        <dbReference type="EMBL" id="SDW97253.1"/>
    </source>
</evidence>
<dbReference type="EMBL" id="FNNA01000002">
    <property type="protein sequence ID" value="SDW97253.1"/>
    <property type="molecule type" value="Genomic_DNA"/>
</dbReference>
<dbReference type="Pfam" id="PF21419">
    <property type="entry name" value="RoxA-like_Cyt-c"/>
    <property type="match status" value="1"/>
</dbReference>
<dbReference type="SUPFAM" id="SSF46626">
    <property type="entry name" value="Cytochrome c"/>
    <property type="match status" value="1"/>
</dbReference>
<proteinExistence type="predicted"/>
<feature type="chain" id="PRO_5010176113" description="Cytochrome c domain-containing protein" evidence="5">
    <location>
        <begin position="26"/>
        <end position="630"/>
    </location>
</feature>
<dbReference type="InterPro" id="IPR036909">
    <property type="entry name" value="Cyt_c-like_dom_sf"/>
</dbReference>
<dbReference type="GO" id="GO:0020037">
    <property type="term" value="F:heme binding"/>
    <property type="evidence" value="ECO:0007669"/>
    <property type="project" value="InterPro"/>
</dbReference>
<name>A0A1H2XWH9_9RHOB</name>
<dbReference type="GO" id="GO:0009055">
    <property type="term" value="F:electron transfer activity"/>
    <property type="evidence" value="ECO:0007669"/>
    <property type="project" value="InterPro"/>
</dbReference>
<sequence length="630" mass="67563">MMKLFSRSVIAACTLLSLGSPSASGQVVAACRGDGLLCLDQGWTDAQRAMWYTMSQGSRLLPLSWARHLRTADDSRPFFGAAHLGALGYLDNPVSATNPEGLPVGFAVDQNPADAPQLMCDRFPAMCAAGTMRAPWLGLNCAACHTTEITYQGRRLRIEGAPTLADFDGLVNGLQAALVATANDGARLRRLALDLGAATPRDVESLNRQLREQIAWMEGLRRVNDGAVAAGPGRLDAQGHILAKVAAVNGGGPPPEDFRADAPASYPFIWNTHQQDKLQWNGIAGAELKLNVFSRNTDVGALIRNISEVIGVFAQIEADKPGITYRSSVRLIPIVSLERVLERLQSPVWPEGVLGPLDRGRVAAGAPLYVAHCQQCHRPLAAGDQQSPAPIRMEPIESAGTDLFLACNTFLRTADAGSMAGKKMFGVAGARIERTDVAHKMLVNAASGVILRQWRELLASVVTDLVPRPLEGVIRERNLAGLEVLPGVTDPVRRERARRCLAAGAQELLAYKARPLNGIWATAPYLHNGSVPTLYDLLLPARLRNTVPAGVPVPDPAGPLRPERFTLGTRAFDPVKVGFAEGAPDSTWTFNVRDAAGAPIPGNSNAGHDYGNASLSEEDRLNLLEYLKSL</sequence>
<feature type="domain" description="Cytochrome c" evidence="6">
    <location>
        <begin position="360"/>
        <end position="630"/>
    </location>
</feature>
<dbReference type="AlphaFoldDB" id="A0A1H2XWH9"/>
<dbReference type="GO" id="GO:0046872">
    <property type="term" value="F:metal ion binding"/>
    <property type="evidence" value="ECO:0007669"/>
    <property type="project" value="UniProtKB-KW"/>
</dbReference>
<dbReference type="OrthoDB" id="417271at2"/>
<evidence type="ECO:0000256" key="2">
    <source>
        <dbReference type="ARBA" id="ARBA00022723"/>
    </source>
</evidence>
<evidence type="ECO:0000259" key="6">
    <source>
        <dbReference type="PROSITE" id="PS51007"/>
    </source>
</evidence>
<dbReference type="PROSITE" id="PS51007">
    <property type="entry name" value="CYTC"/>
    <property type="match status" value="1"/>
</dbReference>
<keyword evidence="1 4" id="KW-0349">Heme</keyword>
<dbReference type="PANTHER" id="PTHR30600">
    <property type="entry name" value="CYTOCHROME C PEROXIDASE-RELATED"/>
    <property type="match status" value="1"/>
</dbReference>
<dbReference type="PROSITE" id="PS51257">
    <property type="entry name" value="PROKAR_LIPOPROTEIN"/>
    <property type="match status" value="1"/>
</dbReference>
<dbReference type="Gene3D" id="1.10.760.10">
    <property type="entry name" value="Cytochrome c-like domain"/>
    <property type="match status" value="1"/>
</dbReference>
<gene>
    <name evidence="7" type="ORF">SAMN05444276_102652</name>
</gene>
<evidence type="ECO:0000256" key="1">
    <source>
        <dbReference type="ARBA" id="ARBA00022617"/>
    </source>
</evidence>
<protein>
    <recommendedName>
        <fullName evidence="6">Cytochrome c domain-containing protein</fullName>
    </recommendedName>
</protein>
<organism evidence="7 8">
    <name type="scientific">Paracoccus sanguinis</name>
    <dbReference type="NCBI Taxonomy" id="1545044"/>
    <lineage>
        <taxon>Bacteria</taxon>
        <taxon>Pseudomonadati</taxon>
        <taxon>Pseudomonadota</taxon>
        <taxon>Alphaproteobacteria</taxon>
        <taxon>Rhodobacterales</taxon>
        <taxon>Paracoccaceae</taxon>
        <taxon>Paracoccus</taxon>
    </lineage>
</organism>
<keyword evidence="8" id="KW-1185">Reference proteome</keyword>
<dbReference type="PANTHER" id="PTHR30600:SF9">
    <property type="entry name" value="BLR7738 PROTEIN"/>
    <property type="match status" value="1"/>
</dbReference>
<evidence type="ECO:0000313" key="8">
    <source>
        <dbReference type="Proteomes" id="UP000182944"/>
    </source>
</evidence>
<dbReference type="NCBIfam" id="NF040606">
    <property type="entry name" value="CytoC_perox"/>
    <property type="match status" value="1"/>
</dbReference>
<dbReference type="GO" id="GO:0004130">
    <property type="term" value="F:cytochrome-c peroxidase activity"/>
    <property type="evidence" value="ECO:0007669"/>
    <property type="project" value="TreeGrafter"/>
</dbReference>
<dbReference type="InterPro" id="IPR051395">
    <property type="entry name" value="Cytochrome_c_Peroxidase/MauG"/>
</dbReference>
<reference evidence="8" key="1">
    <citation type="submission" date="2016-10" db="EMBL/GenBank/DDBJ databases">
        <authorList>
            <person name="Varghese N."/>
            <person name="Submissions S."/>
        </authorList>
    </citation>
    <scope>NUCLEOTIDE SEQUENCE [LARGE SCALE GENOMIC DNA]</scope>
    <source>
        <strain evidence="8">DSM 29303</strain>
    </source>
</reference>
<feature type="signal peptide" evidence="5">
    <location>
        <begin position="1"/>
        <end position="25"/>
    </location>
</feature>
<accession>A0A1H2XWH9</accession>
<dbReference type="Proteomes" id="UP000182944">
    <property type="component" value="Unassembled WGS sequence"/>
</dbReference>
<dbReference type="InterPro" id="IPR009056">
    <property type="entry name" value="Cyt_c-like_dom"/>
</dbReference>
<dbReference type="STRING" id="1545044.SAMN05444276_102652"/>
<keyword evidence="5" id="KW-0732">Signal</keyword>
<dbReference type="InterPro" id="IPR047758">
    <property type="entry name" value="CytoC_perox"/>
</dbReference>
<evidence type="ECO:0000256" key="4">
    <source>
        <dbReference type="PROSITE-ProRule" id="PRU00433"/>
    </source>
</evidence>
<evidence type="ECO:0000256" key="5">
    <source>
        <dbReference type="SAM" id="SignalP"/>
    </source>
</evidence>
<keyword evidence="3 4" id="KW-0408">Iron</keyword>